<evidence type="ECO:0000313" key="2">
    <source>
        <dbReference type="Proteomes" id="UP000828390"/>
    </source>
</evidence>
<reference evidence="1" key="1">
    <citation type="journal article" date="2019" name="bioRxiv">
        <title>The Genome of the Zebra Mussel, Dreissena polymorpha: A Resource for Invasive Species Research.</title>
        <authorList>
            <person name="McCartney M.A."/>
            <person name="Auch B."/>
            <person name="Kono T."/>
            <person name="Mallez S."/>
            <person name="Zhang Y."/>
            <person name="Obille A."/>
            <person name="Becker A."/>
            <person name="Abrahante J.E."/>
            <person name="Garbe J."/>
            <person name="Badalamenti J.P."/>
            <person name="Herman A."/>
            <person name="Mangelson H."/>
            <person name="Liachko I."/>
            <person name="Sullivan S."/>
            <person name="Sone E.D."/>
            <person name="Koren S."/>
            <person name="Silverstein K.A.T."/>
            <person name="Beckman K.B."/>
            <person name="Gohl D.M."/>
        </authorList>
    </citation>
    <scope>NUCLEOTIDE SEQUENCE</scope>
    <source>
        <strain evidence="1">Duluth1</strain>
        <tissue evidence="1">Whole animal</tissue>
    </source>
</reference>
<gene>
    <name evidence="1" type="ORF">DPMN_059862</name>
</gene>
<reference evidence="1" key="2">
    <citation type="submission" date="2020-11" db="EMBL/GenBank/DDBJ databases">
        <authorList>
            <person name="McCartney M.A."/>
            <person name="Auch B."/>
            <person name="Kono T."/>
            <person name="Mallez S."/>
            <person name="Becker A."/>
            <person name="Gohl D.M."/>
            <person name="Silverstein K.A.T."/>
            <person name="Koren S."/>
            <person name="Bechman K.B."/>
            <person name="Herman A."/>
            <person name="Abrahante J.E."/>
            <person name="Garbe J."/>
        </authorList>
    </citation>
    <scope>NUCLEOTIDE SEQUENCE</scope>
    <source>
        <strain evidence="1">Duluth1</strain>
        <tissue evidence="1">Whole animal</tissue>
    </source>
</reference>
<evidence type="ECO:0000313" key="1">
    <source>
        <dbReference type="EMBL" id="KAH3717084.1"/>
    </source>
</evidence>
<protein>
    <submittedName>
        <fullName evidence="1">Uncharacterized protein</fullName>
    </submittedName>
</protein>
<accession>A0A9D4C4P0</accession>
<dbReference type="Proteomes" id="UP000828390">
    <property type="component" value="Unassembled WGS sequence"/>
</dbReference>
<dbReference type="AlphaFoldDB" id="A0A9D4C4P0"/>
<dbReference type="EMBL" id="JAIWYP010000013">
    <property type="protein sequence ID" value="KAH3717084.1"/>
    <property type="molecule type" value="Genomic_DNA"/>
</dbReference>
<sequence length="102" mass="11426">MLRNIKRTIQTNVLYPNLEITRVSTNPETIAHESLSNGTAREQTFRLSGSKTVNVYREWSVSATLLSSLNIEVRSPVPVVAIGDVKTTWTVNKLLQKLFIGI</sequence>
<dbReference type="Gene3D" id="2.170.15.10">
    <property type="entry name" value="Proaerolysin, chain A, domain 3"/>
    <property type="match status" value="1"/>
</dbReference>
<name>A0A9D4C4P0_DREPO</name>
<proteinExistence type="predicted"/>
<keyword evidence="2" id="KW-1185">Reference proteome</keyword>
<comment type="caution">
    <text evidence="1">The sequence shown here is derived from an EMBL/GenBank/DDBJ whole genome shotgun (WGS) entry which is preliminary data.</text>
</comment>
<organism evidence="1 2">
    <name type="scientific">Dreissena polymorpha</name>
    <name type="common">Zebra mussel</name>
    <name type="synonym">Mytilus polymorpha</name>
    <dbReference type="NCBI Taxonomy" id="45954"/>
    <lineage>
        <taxon>Eukaryota</taxon>
        <taxon>Metazoa</taxon>
        <taxon>Spiralia</taxon>
        <taxon>Lophotrochozoa</taxon>
        <taxon>Mollusca</taxon>
        <taxon>Bivalvia</taxon>
        <taxon>Autobranchia</taxon>
        <taxon>Heteroconchia</taxon>
        <taxon>Euheterodonta</taxon>
        <taxon>Imparidentia</taxon>
        <taxon>Neoheterodontei</taxon>
        <taxon>Myida</taxon>
        <taxon>Dreissenoidea</taxon>
        <taxon>Dreissenidae</taxon>
        <taxon>Dreissena</taxon>
    </lineage>
</organism>